<evidence type="ECO:0000256" key="12">
    <source>
        <dbReference type="SAM" id="Phobius"/>
    </source>
</evidence>
<dbReference type="Proteomes" id="UP000281549">
    <property type="component" value="Unassembled WGS sequence"/>
</dbReference>
<feature type="transmembrane region" description="Helical" evidence="12">
    <location>
        <begin position="407"/>
        <end position="424"/>
    </location>
</feature>
<evidence type="ECO:0000313" key="13">
    <source>
        <dbReference type="EMBL" id="EPZ34196.1"/>
    </source>
</evidence>
<feature type="transmembrane region" description="Helical" evidence="12">
    <location>
        <begin position="232"/>
        <end position="251"/>
    </location>
</feature>
<evidence type="ECO:0000256" key="1">
    <source>
        <dbReference type="ARBA" id="ARBA00004477"/>
    </source>
</evidence>
<keyword evidence="4 12" id="KW-0812">Transmembrane</keyword>
<evidence type="ECO:0000313" key="14">
    <source>
        <dbReference type="EMBL" id="RKP20763.1"/>
    </source>
</evidence>
<keyword evidence="7 10" id="KW-0472">Membrane</keyword>
<evidence type="ECO:0000256" key="5">
    <source>
        <dbReference type="ARBA" id="ARBA00022824"/>
    </source>
</evidence>
<evidence type="ECO:0000256" key="10">
    <source>
        <dbReference type="PIRNR" id="PIRNR000439"/>
    </source>
</evidence>
<protein>
    <recommendedName>
        <fullName evidence="10">O-acyltransferase</fullName>
    </recommendedName>
</protein>
<dbReference type="Pfam" id="PF03062">
    <property type="entry name" value="MBOAT"/>
    <property type="match status" value="1"/>
</dbReference>
<dbReference type="PANTHER" id="PTHR10408">
    <property type="entry name" value="STEROL O-ACYLTRANSFERASE"/>
    <property type="match status" value="1"/>
</dbReference>
<feature type="transmembrane region" description="Helical" evidence="12">
    <location>
        <begin position="202"/>
        <end position="220"/>
    </location>
</feature>
<dbReference type="EMBL" id="ML005024">
    <property type="protein sequence ID" value="RKP20763.1"/>
    <property type="molecule type" value="Genomic_DNA"/>
</dbReference>
<keyword evidence="8 10" id="KW-0012">Acyltransferase</keyword>
<proteinExistence type="inferred from homology"/>
<comment type="function">
    <text evidence="9">Sterol O-acyltransferase that catalyzes the formation of stery esters.</text>
</comment>
<evidence type="ECO:0000256" key="8">
    <source>
        <dbReference type="ARBA" id="ARBA00023315"/>
    </source>
</evidence>
<name>A0A075AV60_ROZAC</name>
<organism evidence="13 15">
    <name type="scientific">Rozella allomycis (strain CSF55)</name>
    <dbReference type="NCBI Taxonomy" id="988480"/>
    <lineage>
        <taxon>Eukaryota</taxon>
        <taxon>Fungi</taxon>
        <taxon>Fungi incertae sedis</taxon>
        <taxon>Cryptomycota</taxon>
        <taxon>Cryptomycota incertae sedis</taxon>
        <taxon>Rozella</taxon>
    </lineage>
</organism>
<dbReference type="InterPro" id="IPR004299">
    <property type="entry name" value="MBOAT_fam"/>
</dbReference>
<evidence type="ECO:0000313" key="15">
    <source>
        <dbReference type="Proteomes" id="UP000030755"/>
    </source>
</evidence>
<keyword evidence="3 10" id="KW-0808">Transferase</keyword>
<evidence type="ECO:0000256" key="3">
    <source>
        <dbReference type="ARBA" id="ARBA00022679"/>
    </source>
</evidence>
<keyword evidence="15" id="KW-1185">Reference proteome</keyword>
<comment type="similarity">
    <text evidence="2 10">Belongs to the membrane-bound acyltransferase family. Sterol o-acyltransferase subfamily.</text>
</comment>
<dbReference type="PANTHER" id="PTHR10408:SF9">
    <property type="entry name" value="STEROL O-ACYLTRANSFERASE 2-RELATED"/>
    <property type="match status" value="1"/>
</dbReference>
<feature type="transmembrane region" description="Helical" evidence="12">
    <location>
        <begin position="378"/>
        <end position="395"/>
    </location>
</feature>
<accession>A0A075AV60</accession>
<feature type="active site" evidence="11">
    <location>
        <position position="364"/>
    </location>
</feature>
<dbReference type="EMBL" id="KE560973">
    <property type="protein sequence ID" value="EPZ34196.1"/>
    <property type="molecule type" value="Genomic_DNA"/>
</dbReference>
<evidence type="ECO:0000256" key="7">
    <source>
        <dbReference type="ARBA" id="ARBA00023136"/>
    </source>
</evidence>
<dbReference type="OMA" id="FNRQWPW"/>
<gene>
    <name evidence="13" type="ORF">O9G_004312</name>
    <name evidence="14" type="ORF">ROZALSC1DRAFT_27773</name>
</gene>
<keyword evidence="5 10" id="KW-0256">Endoplasmic reticulum</keyword>
<feature type="transmembrane region" description="Helical" evidence="12">
    <location>
        <begin position="61"/>
        <end position="81"/>
    </location>
</feature>
<comment type="subcellular location">
    <subcellularLocation>
        <location evidence="1 10">Endoplasmic reticulum membrane</location>
        <topology evidence="1 10">Multi-pass membrane protein</topology>
    </subcellularLocation>
</comment>
<dbReference type="InterPro" id="IPR014371">
    <property type="entry name" value="Oat_ACAT_DAG_ARE"/>
</dbReference>
<sequence length="431" mass="50968">MPNLRNRGADRKTEVQNEDFKNISKAKAEKDVGISPHILIKYQSRSSKLDLHSLNNANHEFRGILTFFWLMISFYTVLLIYKNVTESGVLFDIAFIHYFSFDAHGVFFTDILLLAFTFSIVVVEKMVVNRTIGRPLAIFLRHFLQSTLISLSIWAAYQRDWSWLQRSLLVPHSMVLYMKMHSFSSNCESLGKCKDPEYPKNVSFSNFLYFLMAPTLVYQLEYPRTDRIRKSYVFEKIFGGLALFGVLFFIIQSHIRPILSLIPILPFYEVIIQLLFPITFCYIIMFFLIFDCLCNFFAEITRFADRQFYEDWWNSTSFDDFARKWNKPVHHFLLRHIYHEGVYSYKLSKGKAKFLTFLFSSLMHELIVAVAIRKIKPYLFFLQMFQIPLIWFGNSRLIRQNPVLGNILYWIGMLIGPSLLAILYCREFYLK</sequence>
<dbReference type="GO" id="GO:0005789">
    <property type="term" value="C:endoplasmic reticulum membrane"/>
    <property type="evidence" value="ECO:0007669"/>
    <property type="project" value="UniProtKB-SubCell"/>
</dbReference>
<dbReference type="STRING" id="988480.A0A075AV60"/>
<dbReference type="Proteomes" id="UP000030755">
    <property type="component" value="Unassembled WGS sequence"/>
</dbReference>
<evidence type="ECO:0000256" key="6">
    <source>
        <dbReference type="ARBA" id="ARBA00022989"/>
    </source>
</evidence>
<evidence type="ECO:0000256" key="4">
    <source>
        <dbReference type="ARBA" id="ARBA00022692"/>
    </source>
</evidence>
<feature type="transmembrane region" description="Helical" evidence="12">
    <location>
        <begin position="101"/>
        <end position="123"/>
    </location>
</feature>
<feature type="transmembrane region" description="Helical" evidence="12">
    <location>
        <begin position="354"/>
        <end position="372"/>
    </location>
</feature>
<dbReference type="AlphaFoldDB" id="A0A075AV60"/>
<reference evidence="14" key="3">
    <citation type="submission" date="2018-08" db="EMBL/GenBank/DDBJ databases">
        <title>Leveraging single-cell genomics to expand the Fungal Tree of Life.</title>
        <authorList>
            <consortium name="DOE Joint Genome Institute"/>
            <person name="Ahrendt S.R."/>
            <person name="Quandt C.A."/>
            <person name="Ciobanu D."/>
            <person name="Clum A."/>
            <person name="Salamov A."/>
            <person name="Andreopoulos B."/>
            <person name="Cheng J.-F."/>
            <person name="Woyke T."/>
            <person name="Pelin A."/>
            <person name="Henrissat B."/>
            <person name="Reynolds N."/>
            <person name="Benny G.L."/>
            <person name="Smith M.E."/>
            <person name="James T.Y."/>
            <person name="Grigoriev I.V."/>
        </authorList>
    </citation>
    <scope>NUCLEOTIDE SEQUENCE</scope>
    <source>
        <strain evidence="14">CSF55</strain>
    </source>
</reference>
<dbReference type="GO" id="GO:0034737">
    <property type="term" value="F:ergosterol O-acyltransferase activity"/>
    <property type="evidence" value="ECO:0007669"/>
    <property type="project" value="TreeGrafter"/>
</dbReference>
<keyword evidence="6 12" id="KW-1133">Transmembrane helix</keyword>
<dbReference type="GO" id="GO:0008204">
    <property type="term" value="P:ergosterol metabolic process"/>
    <property type="evidence" value="ECO:0007669"/>
    <property type="project" value="TreeGrafter"/>
</dbReference>
<reference evidence="13 15" key="1">
    <citation type="journal article" date="2013" name="Curr. Biol.">
        <title>Shared signatures of parasitism and phylogenomics unite Cryptomycota and microsporidia.</title>
        <authorList>
            <person name="James T.Y."/>
            <person name="Pelin A."/>
            <person name="Bonen L."/>
            <person name="Ahrendt S."/>
            <person name="Sain D."/>
            <person name="Corradi N."/>
            <person name="Stajich J.E."/>
        </authorList>
    </citation>
    <scope>NUCLEOTIDE SEQUENCE [LARGE SCALE GENOMIC DNA]</scope>
    <source>
        <strain evidence="13">CSF55</strain>
        <strain evidence="13">CSF55</strain>
    </source>
</reference>
<feature type="transmembrane region" description="Helical" evidence="12">
    <location>
        <begin position="135"/>
        <end position="157"/>
    </location>
</feature>
<evidence type="ECO:0000256" key="11">
    <source>
        <dbReference type="PIRSR" id="PIRSR000439-1"/>
    </source>
</evidence>
<evidence type="ECO:0000256" key="2">
    <source>
        <dbReference type="ARBA" id="ARBA00009010"/>
    </source>
</evidence>
<feature type="transmembrane region" description="Helical" evidence="12">
    <location>
        <begin position="271"/>
        <end position="298"/>
    </location>
</feature>
<dbReference type="HOGENOM" id="CLU_018190_2_0_1"/>
<evidence type="ECO:0000256" key="9">
    <source>
        <dbReference type="ARBA" id="ARBA00023568"/>
    </source>
</evidence>
<dbReference type="OrthoDB" id="10039049at2759"/>
<dbReference type="PIRSF" id="PIRSF000439">
    <property type="entry name" value="Oat_ACAT_DAG_ARE"/>
    <property type="match status" value="1"/>
</dbReference>
<reference evidence="16" key="2">
    <citation type="journal article" date="2018" name="Nat. Microbiol.">
        <title>Leveraging single-cell genomics to expand the fungal tree of life.</title>
        <authorList>
            <person name="Ahrendt S.R."/>
            <person name="Quandt C.A."/>
            <person name="Ciobanu D."/>
            <person name="Clum A."/>
            <person name="Salamov A."/>
            <person name="Andreopoulos B."/>
            <person name="Cheng J.F."/>
            <person name="Woyke T."/>
            <person name="Pelin A."/>
            <person name="Henrissat B."/>
            <person name="Reynolds N.K."/>
            <person name="Benny G.L."/>
            <person name="Smith M.E."/>
            <person name="James T.Y."/>
            <person name="Grigoriev I.V."/>
        </authorList>
    </citation>
    <scope>NUCLEOTIDE SEQUENCE [LARGE SCALE GENOMIC DNA]</scope>
    <source>
        <strain evidence="16">CSF55</strain>
    </source>
</reference>
<evidence type="ECO:0000313" key="16">
    <source>
        <dbReference type="Proteomes" id="UP000281549"/>
    </source>
</evidence>